<dbReference type="Pfam" id="PF13279">
    <property type="entry name" value="4HBT_2"/>
    <property type="match status" value="1"/>
</dbReference>
<dbReference type="STRING" id="1075402.AN216_02765"/>
<dbReference type="InterPro" id="IPR050563">
    <property type="entry name" value="4-hydroxybenzoyl-CoA_TE"/>
</dbReference>
<dbReference type="SUPFAM" id="SSF54637">
    <property type="entry name" value="Thioesterase/thiol ester dehydrase-isomerase"/>
    <property type="match status" value="1"/>
</dbReference>
<sequence length="152" mass="16512">MTDGLPPHVERVRPAWIDYNGHLSEAYYVLVFGHATDAMMEATGLDGAYRAATGCSLYTVESHVRYLREVRDGAELRVRTRVLGVDAKRLRLAHEMYAEGGTEPVATTELLGLHVAASGVVPFPEEVRARYAALAEAPPAWAGRAIGPVPRG</sequence>
<dbReference type="OrthoDB" id="9803287at2"/>
<dbReference type="InterPro" id="IPR029069">
    <property type="entry name" value="HotDog_dom_sf"/>
</dbReference>
<dbReference type="PANTHER" id="PTHR31793:SF2">
    <property type="entry name" value="BLR1345 PROTEIN"/>
    <property type="match status" value="1"/>
</dbReference>
<dbReference type="Gene3D" id="3.10.129.10">
    <property type="entry name" value="Hotdog Thioesterase"/>
    <property type="match status" value="1"/>
</dbReference>
<protein>
    <submittedName>
        <fullName evidence="1">4-hydroxybenzoyl-CoA thioesterase</fullName>
    </submittedName>
</protein>
<reference evidence="1 2" key="1">
    <citation type="journal article" date="2016" name="Front. Microbiol.">
        <title>Comparative Genomics Analysis of Streptomyces Species Reveals Their Adaptation to the Marine Environment and Their Diversity at the Genomic Level.</title>
        <authorList>
            <person name="Tian X."/>
            <person name="Zhang Z."/>
            <person name="Yang T."/>
            <person name="Chen M."/>
            <person name="Li J."/>
            <person name="Chen F."/>
            <person name="Yang J."/>
            <person name="Li W."/>
            <person name="Zhang B."/>
            <person name="Zhang Z."/>
            <person name="Wu J."/>
            <person name="Zhang C."/>
            <person name="Long L."/>
            <person name="Xiao J."/>
        </authorList>
    </citation>
    <scope>NUCLEOTIDE SEQUENCE [LARGE SCALE GENOMIC DNA]</scope>
    <source>
        <strain evidence="1 2">SCSIO 02100</strain>
    </source>
</reference>
<gene>
    <name evidence="1" type="ORF">AN216_02765</name>
</gene>
<accession>A0A1E7KNX2</accession>
<comment type="caution">
    <text evidence="1">The sequence shown here is derived from an EMBL/GenBank/DDBJ whole genome shotgun (WGS) entry which is preliminary data.</text>
</comment>
<keyword evidence="2" id="KW-1185">Reference proteome</keyword>
<dbReference type="CDD" id="cd00586">
    <property type="entry name" value="4HBT"/>
    <property type="match status" value="1"/>
</dbReference>
<dbReference type="GO" id="GO:0047617">
    <property type="term" value="F:fatty acyl-CoA hydrolase activity"/>
    <property type="evidence" value="ECO:0007669"/>
    <property type="project" value="TreeGrafter"/>
</dbReference>
<dbReference type="RefSeq" id="WP_070194954.1">
    <property type="nucleotide sequence ID" value="NZ_LJGU01000095.1"/>
</dbReference>
<evidence type="ECO:0000313" key="1">
    <source>
        <dbReference type="EMBL" id="OEV05598.1"/>
    </source>
</evidence>
<organism evidence="1 2">
    <name type="scientific">Streptomyces oceani</name>
    <dbReference type="NCBI Taxonomy" id="1075402"/>
    <lineage>
        <taxon>Bacteria</taxon>
        <taxon>Bacillati</taxon>
        <taxon>Actinomycetota</taxon>
        <taxon>Actinomycetes</taxon>
        <taxon>Kitasatosporales</taxon>
        <taxon>Streptomycetaceae</taxon>
        <taxon>Streptomyces</taxon>
    </lineage>
</organism>
<dbReference type="EMBL" id="LJGU01000095">
    <property type="protein sequence ID" value="OEV05598.1"/>
    <property type="molecule type" value="Genomic_DNA"/>
</dbReference>
<dbReference type="PANTHER" id="PTHR31793">
    <property type="entry name" value="4-HYDROXYBENZOYL-COA THIOESTERASE FAMILY MEMBER"/>
    <property type="match status" value="1"/>
</dbReference>
<dbReference type="AlphaFoldDB" id="A0A1E7KNX2"/>
<evidence type="ECO:0000313" key="2">
    <source>
        <dbReference type="Proteomes" id="UP000176101"/>
    </source>
</evidence>
<dbReference type="PATRIC" id="fig|1075402.3.peg.3944"/>
<dbReference type="Proteomes" id="UP000176101">
    <property type="component" value="Unassembled WGS sequence"/>
</dbReference>
<proteinExistence type="predicted"/>
<name>A0A1E7KNX2_9ACTN</name>